<comment type="caution">
    <text evidence="10">The sequence shown here is derived from an EMBL/GenBank/DDBJ whole genome shotgun (WGS) entry which is preliminary data.</text>
</comment>
<comment type="similarity">
    <text evidence="1">Belongs to the peptidase S10 family.</text>
</comment>
<dbReference type="SUPFAM" id="SSF53474">
    <property type="entry name" value="alpha/beta-Hydrolases"/>
    <property type="match status" value="1"/>
</dbReference>
<dbReference type="OrthoDB" id="443318at2759"/>
<dbReference type="PANTHER" id="PTHR11802">
    <property type="entry name" value="SERINE PROTEASE FAMILY S10 SERINE CARBOXYPEPTIDASE"/>
    <property type="match status" value="1"/>
</dbReference>
<evidence type="ECO:0000256" key="5">
    <source>
        <dbReference type="ARBA" id="ARBA00022801"/>
    </source>
</evidence>
<keyword evidence="7" id="KW-0325">Glycoprotein</keyword>
<dbReference type="Gene3D" id="1.10.287.410">
    <property type="match status" value="1"/>
</dbReference>
<dbReference type="Gene3D" id="3.40.50.1820">
    <property type="entry name" value="alpha/beta hydrolase"/>
    <property type="match status" value="1"/>
</dbReference>
<feature type="region of interest" description="Disordered" evidence="9">
    <location>
        <begin position="607"/>
        <end position="642"/>
    </location>
</feature>
<protein>
    <recommendedName>
        <fullName evidence="2">carboxypeptidase C</fullName>
        <ecNumber evidence="2">3.4.16.5</ecNumber>
    </recommendedName>
</protein>
<feature type="compositionally biased region" description="Polar residues" evidence="9">
    <location>
        <begin position="810"/>
        <end position="836"/>
    </location>
</feature>
<dbReference type="GO" id="GO:0000324">
    <property type="term" value="C:fungal-type vacuole"/>
    <property type="evidence" value="ECO:0007669"/>
    <property type="project" value="TreeGrafter"/>
</dbReference>
<accession>A0A0G2H1P0</accession>
<evidence type="ECO:0000256" key="4">
    <source>
        <dbReference type="ARBA" id="ARBA00022670"/>
    </source>
</evidence>
<keyword evidence="8" id="KW-0175">Coiled coil</keyword>
<dbReference type="Pfam" id="PF00450">
    <property type="entry name" value="Peptidase_S10"/>
    <property type="match status" value="1"/>
</dbReference>
<evidence type="ECO:0000256" key="6">
    <source>
        <dbReference type="ARBA" id="ARBA00023157"/>
    </source>
</evidence>
<name>A0A0G2H1P0_PHACM</name>
<dbReference type="EC" id="3.4.16.5" evidence="2"/>
<dbReference type="Proteomes" id="UP000053317">
    <property type="component" value="Unassembled WGS sequence"/>
</dbReference>
<evidence type="ECO:0000313" key="11">
    <source>
        <dbReference type="Proteomes" id="UP000053317"/>
    </source>
</evidence>
<keyword evidence="6" id="KW-1015">Disulfide bond</keyword>
<evidence type="ECO:0000256" key="9">
    <source>
        <dbReference type="SAM" id="MobiDB-lite"/>
    </source>
</evidence>
<dbReference type="PRINTS" id="PR00724">
    <property type="entry name" value="CRBOXYPTASEC"/>
</dbReference>
<dbReference type="EMBL" id="LCWF01000074">
    <property type="protein sequence ID" value="KKY22715.1"/>
    <property type="molecule type" value="Genomic_DNA"/>
</dbReference>
<keyword evidence="11" id="KW-1185">Reference proteome</keyword>
<keyword evidence="4" id="KW-0645">Protease</keyword>
<proteinExistence type="inferred from homology"/>
<sequence length="1234" mass="139695">MLAPATIAYLIPARSYHKQAPLRGDSVPYTIKEQGEELCRAGSRQWTGSVDVREDRSLFYWFFESRNDPANDPVVLWLNGGPGGSSLYGLFTEVGPCRVTSDANTTEYVEPSWTNFANVLFLDQPAGVGMSTVKNSSVDLPATRADAAIDFEKFLDTFFTDLFPQYLHSGFHIAGESFGGAYVPTYTDYIIRRQKMRAVDALKVPIKSIILVDAVIDIMGSGAVGEYDHFCGPDENGSRKPNGFNQTACDAMAEDIPECEKLVRNCIDTYDTNICWSAVVFCQTNIDKWVMGDVMDGRRDLYDDRKACEGTPPMCEDFENSTHAVYLNSPHAQNLLGLKDFNFSGLSWELNTLWTENGQATLPTVREMTYLLDETDTRILVLNGNNDIIVNSEGQKRVYNRIPWKKQAAFRLNQYKDWFWPKEGSNGVIRIKGGDMQTTDKLSFVTIDEAGHTSPGDQPEGPSTWFTKIKNFRSKHEEYGGNEAEDVVQYVEQKTIVPEIEFLPEISMVSEAFSTEMSLLDLGLDVTFDESELDISGLTLDNAELSTGLTSIIYELADGKVDGSEICDDLVEESQEKGLVVHDGVVHSIQAAEDVQDVEDIRGIKNDIDEDTDEGASQEPSDQEVTSSHDSHQLVPRHPSGASVKISKMNTIAFNMSILTNQNVPNCRILLQSMKHALDHEKEKMVASIQYKIDMALDHQKIELEKDFDTARNICEQTHNIQIENLKDDHEAALLDLEHRLVQAKQAAEATGDKNQKMKQELANIRRQVKLAEKEKAEVLEQMVSREKFIEVLQEDCNRLRSKVFDTENTDTSEYQSGKQIDPSVQNSPEAQSSTAQQAVVESLRRLQEQCHSLEDQKYRLKLALQGMVELKLKDFSYTIDSNACVFALAPDGVETLEKDFEYSQGLREKEQKCHAEGIDAFIREFNDVIADKDAKVLAINRLEAEVRTKQQDLIDLEMDRDFWQAQYAELYSLSQKCGDGRTTKLQKAIAEVKAFEKAQSSFQSRKERIVTHIRQEFEDQLDDRDEEIAMLRHKLAEAERVVDTTKLQVELTRIDVDVNMPALEKRVNELENLLETKPRGERDDEGLASICEQLQFAAQQARFERDSYKSQAEQACCNLSYATLEHNQYVGSMAQDMESVALYLSERNRLKAENAALKERFEQELFIDPLYVPALEPSQEDIEDEAILKKKIQHQFGVTFGVVPNIDMDKSVNEYEALKVECRAWQEEHGFDV</sequence>
<reference evidence="10 11" key="1">
    <citation type="submission" date="2015-05" db="EMBL/GenBank/DDBJ databases">
        <title>Distinctive expansion of gene families associated with plant cell wall degradation and secondary metabolism in the genomes of grapevine trunk pathogens.</title>
        <authorList>
            <person name="Lawrence D.P."/>
            <person name="Travadon R."/>
            <person name="Rolshausen P.E."/>
            <person name="Baumgartner K."/>
        </authorList>
    </citation>
    <scope>NUCLEOTIDE SEQUENCE [LARGE SCALE GENOMIC DNA]</scope>
    <source>
        <strain evidence="10">UCRPC4</strain>
    </source>
</reference>
<evidence type="ECO:0000256" key="7">
    <source>
        <dbReference type="ARBA" id="ARBA00023180"/>
    </source>
</evidence>
<dbReference type="AlphaFoldDB" id="A0A0G2H1P0"/>
<evidence type="ECO:0000256" key="8">
    <source>
        <dbReference type="SAM" id="Coils"/>
    </source>
</evidence>
<dbReference type="GO" id="GO:0004185">
    <property type="term" value="F:serine-type carboxypeptidase activity"/>
    <property type="evidence" value="ECO:0007669"/>
    <property type="project" value="UniProtKB-EC"/>
</dbReference>
<evidence type="ECO:0000256" key="1">
    <source>
        <dbReference type="ARBA" id="ARBA00009431"/>
    </source>
</evidence>
<evidence type="ECO:0000313" key="10">
    <source>
        <dbReference type="EMBL" id="KKY22715.1"/>
    </source>
</evidence>
<evidence type="ECO:0000256" key="3">
    <source>
        <dbReference type="ARBA" id="ARBA00022645"/>
    </source>
</evidence>
<dbReference type="PANTHER" id="PTHR11802:SF113">
    <property type="entry name" value="SERINE CARBOXYPEPTIDASE CTSA-4.1"/>
    <property type="match status" value="1"/>
</dbReference>
<feature type="coiled-coil region" evidence="8">
    <location>
        <begin position="1015"/>
        <end position="1049"/>
    </location>
</feature>
<keyword evidence="5" id="KW-0378">Hydrolase</keyword>
<dbReference type="InterPro" id="IPR001563">
    <property type="entry name" value="Peptidase_S10"/>
</dbReference>
<feature type="coiled-coil region" evidence="8">
    <location>
        <begin position="837"/>
        <end position="864"/>
    </location>
</feature>
<evidence type="ECO:0000256" key="2">
    <source>
        <dbReference type="ARBA" id="ARBA00012446"/>
    </source>
</evidence>
<dbReference type="InterPro" id="IPR029058">
    <property type="entry name" value="AB_hydrolase_fold"/>
</dbReference>
<dbReference type="GO" id="GO:0006508">
    <property type="term" value="P:proteolysis"/>
    <property type="evidence" value="ECO:0007669"/>
    <property type="project" value="UniProtKB-KW"/>
</dbReference>
<feature type="region of interest" description="Disordered" evidence="9">
    <location>
        <begin position="804"/>
        <end position="836"/>
    </location>
</feature>
<gene>
    <name evidence="10" type="ORF">UCRPC4_g03218</name>
</gene>
<keyword evidence="3 10" id="KW-0121">Carboxypeptidase</keyword>
<reference evidence="10 11" key="2">
    <citation type="submission" date="2015-05" db="EMBL/GenBank/DDBJ databases">
        <authorList>
            <person name="Morales-Cruz A."/>
            <person name="Amrine K.C."/>
            <person name="Cantu D."/>
        </authorList>
    </citation>
    <scope>NUCLEOTIDE SEQUENCE [LARGE SCALE GENOMIC DNA]</scope>
    <source>
        <strain evidence="10">UCRPC4</strain>
    </source>
</reference>
<organism evidence="10 11">
    <name type="scientific">Phaeomoniella chlamydospora</name>
    <name type="common">Phaeoacremonium chlamydosporum</name>
    <dbReference type="NCBI Taxonomy" id="158046"/>
    <lineage>
        <taxon>Eukaryota</taxon>
        <taxon>Fungi</taxon>
        <taxon>Dikarya</taxon>
        <taxon>Ascomycota</taxon>
        <taxon>Pezizomycotina</taxon>
        <taxon>Eurotiomycetes</taxon>
        <taxon>Chaetothyriomycetidae</taxon>
        <taxon>Phaeomoniellales</taxon>
        <taxon>Phaeomoniellaceae</taxon>
        <taxon>Phaeomoniella</taxon>
    </lineage>
</organism>